<protein>
    <submittedName>
        <fullName evidence="5">Putative 40S ribosomal protein S17-B</fullName>
    </submittedName>
</protein>
<evidence type="ECO:0000256" key="3">
    <source>
        <dbReference type="ARBA" id="ARBA00023274"/>
    </source>
</evidence>
<evidence type="ECO:0000256" key="1">
    <source>
        <dbReference type="ARBA" id="ARBA00010444"/>
    </source>
</evidence>
<dbReference type="Pfam" id="PF00833">
    <property type="entry name" value="Ribosomal_S17e"/>
    <property type="match status" value="1"/>
</dbReference>
<dbReference type="GO" id="GO:1990904">
    <property type="term" value="C:ribonucleoprotein complex"/>
    <property type="evidence" value="ECO:0007669"/>
    <property type="project" value="UniProtKB-KW"/>
</dbReference>
<dbReference type="Gene3D" id="1.10.60.20">
    <property type="entry name" value="Ribosomal protein S17e-like"/>
    <property type="match status" value="1"/>
</dbReference>
<evidence type="ECO:0000256" key="2">
    <source>
        <dbReference type="ARBA" id="ARBA00022980"/>
    </source>
</evidence>
<keyword evidence="2 5" id="KW-0689">Ribosomal protein</keyword>
<reference evidence="5" key="1">
    <citation type="journal article" date="2014" name="Genome Announc.">
        <title>De novo whole-genome sequence and genome annotation of Lichtheimia ramosa.</title>
        <authorList>
            <person name="Linde J."/>
            <person name="Schwartze V."/>
            <person name="Binder U."/>
            <person name="Lass-Florl C."/>
            <person name="Voigt K."/>
            <person name="Horn F."/>
        </authorList>
    </citation>
    <scope>NUCLEOTIDE SEQUENCE</scope>
    <source>
        <strain evidence="5">JMRC FSU:6197</strain>
    </source>
</reference>
<name>A0A077WXN2_9FUNG</name>
<dbReference type="EMBL" id="LK023357">
    <property type="protein sequence ID" value="CDS12406.1"/>
    <property type="molecule type" value="Genomic_DNA"/>
</dbReference>
<dbReference type="PROSITE" id="PS00712">
    <property type="entry name" value="RIBOSOMAL_S17E"/>
    <property type="match status" value="1"/>
</dbReference>
<feature type="region of interest" description="Disordered" evidence="4">
    <location>
        <begin position="122"/>
        <end position="142"/>
    </location>
</feature>
<organism evidence="5">
    <name type="scientific">Lichtheimia ramosa</name>
    <dbReference type="NCBI Taxonomy" id="688394"/>
    <lineage>
        <taxon>Eukaryota</taxon>
        <taxon>Fungi</taxon>
        <taxon>Fungi incertae sedis</taxon>
        <taxon>Mucoromycota</taxon>
        <taxon>Mucoromycotina</taxon>
        <taxon>Mucoromycetes</taxon>
        <taxon>Mucorales</taxon>
        <taxon>Lichtheimiaceae</taxon>
        <taxon>Lichtheimia</taxon>
    </lineage>
</organism>
<dbReference type="PANTHER" id="PTHR10732:SF0">
    <property type="entry name" value="40S RIBOSOMAL PROTEIN S17"/>
    <property type="match status" value="1"/>
</dbReference>
<dbReference type="AlphaFoldDB" id="A0A077WXN2"/>
<dbReference type="FunFam" id="1.10.60.20:FF:000001">
    <property type="entry name" value="40S ribosomal protein S17"/>
    <property type="match status" value="1"/>
</dbReference>
<dbReference type="InterPro" id="IPR001210">
    <property type="entry name" value="Ribosomal_eS17"/>
</dbReference>
<feature type="compositionally biased region" description="Basic residues" evidence="4">
    <location>
        <begin position="133"/>
        <end position="142"/>
    </location>
</feature>
<dbReference type="GO" id="GO:0006412">
    <property type="term" value="P:translation"/>
    <property type="evidence" value="ECO:0007669"/>
    <property type="project" value="InterPro"/>
</dbReference>
<dbReference type="GO" id="GO:0003735">
    <property type="term" value="F:structural constituent of ribosome"/>
    <property type="evidence" value="ECO:0007669"/>
    <property type="project" value="InterPro"/>
</dbReference>
<dbReference type="GO" id="GO:0005840">
    <property type="term" value="C:ribosome"/>
    <property type="evidence" value="ECO:0007669"/>
    <property type="project" value="UniProtKB-KW"/>
</dbReference>
<accession>A0A077WXN2</accession>
<dbReference type="SUPFAM" id="SSF116820">
    <property type="entry name" value="Rps17e-like"/>
    <property type="match status" value="1"/>
</dbReference>
<proteinExistence type="inferred from homology"/>
<dbReference type="HAMAP" id="MF_00511">
    <property type="entry name" value="Ribosomal_eS17"/>
    <property type="match status" value="1"/>
</dbReference>
<comment type="similarity">
    <text evidence="1">Belongs to the eukaryotic ribosomal protein eS17 family.</text>
</comment>
<evidence type="ECO:0000313" key="5">
    <source>
        <dbReference type="EMBL" id="CDS12406.1"/>
    </source>
</evidence>
<dbReference type="PANTHER" id="PTHR10732">
    <property type="entry name" value="40S RIBOSOMAL PROTEIN S17"/>
    <property type="match status" value="1"/>
</dbReference>
<keyword evidence="3" id="KW-0687">Ribonucleoprotein</keyword>
<gene>
    <name evidence="5" type="ORF">LRAMOSA04600</name>
</gene>
<dbReference type="InterPro" id="IPR018273">
    <property type="entry name" value="Ribosomal_eS17_CS"/>
</dbReference>
<dbReference type="OrthoDB" id="1727351at2759"/>
<dbReference type="InterPro" id="IPR036401">
    <property type="entry name" value="Ribosomal_eS17_sf"/>
</dbReference>
<sequence length="142" mass="16597">MGRVRTKTVKKASRVLIEKYYPRLTLDFQTNKRICDEVAIIQSKRLRNKIAGFTTHLMKRISRGPVRGISFKLQEEERERRDNYVPEFSALDTSAIEIDPDTQDLLKSLNFENLPGVQVTQPVAVQAQSDVRRPRRDNRRRD</sequence>
<dbReference type="GO" id="GO:0005829">
    <property type="term" value="C:cytosol"/>
    <property type="evidence" value="ECO:0007669"/>
    <property type="project" value="UniProtKB-ARBA"/>
</dbReference>
<evidence type="ECO:0000256" key="4">
    <source>
        <dbReference type="SAM" id="MobiDB-lite"/>
    </source>
</evidence>